<reference evidence="2" key="1">
    <citation type="journal article" date="2011" name="Nat. Genet.">
        <title>The Arabidopsis lyrata genome sequence and the basis of rapid genome size change.</title>
        <authorList>
            <person name="Hu T.T."/>
            <person name="Pattyn P."/>
            <person name="Bakker E.G."/>
            <person name="Cao J."/>
            <person name="Cheng J.-F."/>
            <person name="Clark R.M."/>
            <person name="Fahlgren N."/>
            <person name="Fawcett J.A."/>
            <person name="Grimwood J."/>
            <person name="Gundlach H."/>
            <person name="Haberer G."/>
            <person name="Hollister J.D."/>
            <person name="Ossowski S."/>
            <person name="Ottilar R.P."/>
            <person name="Salamov A.A."/>
            <person name="Schneeberger K."/>
            <person name="Spannagl M."/>
            <person name="Wang X."/>
            <person name="Yang L."/>
            <person name="Nasrallah M.E."/>
            <person name="Bergelson J."/>
            <person name="Carrington J.C."/>
            <person name="Gaut B.S."/>
            <person name="Schmutz J."/>
            <person name="Mayer K.F.X."/>
            <person name="Van de Peer Y."/>
            <person name="Grigoriev I.V."/>
            <person name="Nordborg M."/>
            <person name="Weigel D."/>
            <person name="Guo Y.-L."/>
        </authorList>
    </citation>
    <scope>NUCLEOTIDE SEQUENCE [LARGE SCALE GENOMIC DNA]</scope>
    <source>
        <strain evidence="2">cv. MN47</strain>
    </source>
</reference>
<dbReference type="NCBIfam" id="TIGR01572">
    <property type="entry name" value="A_thl_para_3677"/>
    <property type="match status" value="1"/>
</dbReference>
<accession>D7LD48</accession>
<dbReference type="EMBL" id="GL348716">
    <property type="protein sequence ID" value="EFH56057.1"/>
    <property type="molecule type" value="Genomic_DNA"/>
</dbReference>
<proteinExistence type="predicted"/>
<sequence length="276" mass="32073">MALVNYQTESKPIVYKSTKSIHPPKFGTTTLRTKDRPSTIGLTAEGEKHLAEPMPTCSFDGGKCYFPGNMPEWPTEDPFDNGKRFYVLKNSEMQDNDWIRLYLELAVAKYTSDKKDPDLSNLKIVNVAIDIQDLNEGLNAKNATVYISYKDEARVGKDVDRIAIARRNFDERTGCFSLMGKHQSLEIIPKKGENQSEDDPCDDVDHIRRSFYEHTRCFNPKNQDLSAENKCKYQRVIRRLRVIKPWRFSSPRRWQPEPYRKSCCRCTPRLHKTRSI</sequence>
<dbReference type="STRING" id="81972.D7LD48"/>
<dbReference type="HOGENOM" id="CLU_088057_0_0_1"/>
<keyword evidence="2" id="KW-1185">Reference proteome</keyword>
<gene>
    <name evidence="1" type="ORF">ARALYDRAFT_903193</name>
</gene>
<evidence type="ECO:0000313" key="2">
    <source>
        <dbReference type="Proteomes" id="UP000008694"/>
    </source>
</evidence>
<name>D7LD48_ARALL</name>
<dbReference type="InterPro" id="IPR006462">
    <property type="entry name" value="MS5"/>
</dbReference>
<dbReference type="AlphaFoldDB" id="D7LD48"/>
<organism evidence="2">
    <name type="scientific">Arabidopsis lyrata subsp. lyrata</name>
    <name type="common">Lyre-leaved rock-cress</name>
    <dbReference type="NCBI Taxonomy" id="81972"/>
    <lineage>
        <taxon>Eukaryota</taxon>
        <taxon>Viridiplantae</taxon>
        <taxon>Streptophyta</taxon>
        <taxon>Embryophyta</taxon>
        <taxon>Tracheophyta</taxon>
        <taxon>Spermatophyta</taxon>
        <taxon>Magnoliopsida</taxon>
        <taxon>eudicotyledons</taxon>
        <taxon>Gunneridae</taxon>
        <taxon>Pentapetalae</taxon>
        <taxon>rosids</taxon>
        <taxon>malvids</taxon>
        <taxon>Brassicales</taxon>
        <taxon>Brassicaceae</taxon>
        <taxon>Camelineae</taxon>
        <taxon>Arabidopsis</taxon>
    </lineage>
</organism>
<dbReference type="Pfam" id="PF04776">
    <property type="entry name" value="protein_MS5"/>
    <property type="match status" value="1"/>
</dbReference>
<dbReference type="Proteomes" id="UP000008694">
    <property type="component" value="Unassembled WGS sequence"/>
</dbReference>
<evidence type="ECO:0000313" key="1">
    <source>
        <dbReference type="EMBL" id="EFH56057.1"/>
    </source>
</evidence>
<protein>
    <submittedName>
        <fullName evidence="1">Uncharacterized protein</fullName>
    </submittedName>
</protein>
<dbReference type="Gramene" id="scaffold_402694.1">
    <property type="protein sequence ID" value="scaffold_402694.1"/>
    <property type="gene ID" value="scaffold_402694.1"/>
</dbReference>